<proteinExistence type="predicted"/>
<evidence type="ECO:0000313" key="5">
    <source>
        <dbReference type="Proteomes" id="UP000255193"/>
    </source>
</evidence>
<dbReference type="InterPro" id="IPR000408">
    <property type="entry name" value="Reg_chr_condens"/>
</dbReference>
<dbReference type="PANTHER" id="PTHR45982">
    <property type="entry name" value="REGULATOR OF CHROMOSOME CONDENSATION"/>
    <property type="match status" value="1"/>
</dbReference>
<dbReference type="SUPFAM" id="SSF50985">
    <property type="entry name" value="RCC1/BLIP-II"/>
    <property type="match status" value="2"/>
</dbReference>
<evidence type="ECO:0000256" key="2">
    <source>
        <dbReference type="SAM" id="SignalP"/>
    </source>
</evidence>
<protein>
    <submittedName>
        <fullName evidence="3">Cell cycle control protein</fullName>
    </submittedName>
</protein>
<dbReference type="PROSITE" id="PS51257">
    <property type="entry name" value="PROKAR_LIPOPROTEIN"/>
    <property type="match status" value="1"/>
</dbReference>
<dbReference type="Proteomes" id="UP000255193">
    <property type="component" value="Unassembled WGS sequence"/>
</dbReference>
<dbReference type="PRINTS" id="PR00633">
    <property type="entry name" value="RCCNDNSATION"/>
</dbReference>
<feature type="region of interest" description="Disordered" evidence="1">
    <location>
        <begin position="22"/>
        <end position="57"/>
    </location>
</feature>
<dbReference type="InterPro" id="IPR051553">
    <property type="entry name" value="Ran_GTPase-activating"/>
</dbReference>
<evidence type="ECO:0000313" key="3">
    <source>
        <dbReference type="EMBL" id="STY94334.1"/>
    </source>
</evidence>
<name>A0A378Q1R2_9GAMM</name>
<dbReference type="EMBL" id="UGQA01000001">
    <property type="protein sequence ID" value="STY94334.1"/>
    <property type="molecule type" value="Genomic_DNA"/>
</dbReference>
<feature type="compositionally biased region" description="Low complexity" evidence="1">
    <location>
        <begin position="26"/>
        <end position="38"/>
    </location>
</feature>
<dbReference type="PROSITE" id="PS50012">
    <property type="entry name" value="RCC1_3"/>
    <property type="match status" value="1"/>
</dbReference>
<dbReference type="Pfam" id="PF00415">
    <property type="entry name" value="RCC1"/>
    <property type="match status" value="1"/>
</dbReference>
<dbReference type="AlphaFoldDB" id="A0A378Q1R2"/>
<organism evidence="3 5">
    <name type="scientific">Faucicola atlantae</name>
    <dbReference type="NCBI Taxonomy" id="34059"/>
    <lineage>
        <taxon>Bacteria</taxon>
        <taxon>Pseudomonadati</taxon>
        <taxon>Pseudomonadota</taxon>
        <taxon>Gammaproteobacteria</taxon>
        <taxon>Moraxellales</taxon>
        <taxon>Moraxellaceae</taxon>
        <taxon>Faucicola</taxon>
    </lineage>
</organism>
<feature type="chain" id="PRO_5036071293" evidence="2">
    <location>
        <begin position="20"/>
        <end position="542"/>
    </location>
</feature>
<dbReference type="PANTHER" id="PTHR45982:SF1">
    <property type="entry name" value="REGULATOR OF CHROMOSOME CONDENSATION"/>
    <property type="match status" value="1"/>
</dbReference>
<evidence type="ECO:0000256" key="1">
    <source>
        <dbReference type="SAM" id="MobiDB-lite"/>
    </source>
</evidence>
<keyword evidence="2" id="KW-0732">Signal</keyword>
<dbReference type="InterPro" id="IPR009091">
    <property type="entry name" value="RCC1/BLIP-II"/>
</dbReference>
<reference evidence="3 5" key="1">
    <citation type="submission" date="2018-06" db="EMBL/GenBank/DDBJ databases">
        <authorList>
            <consortium name="Pathogen Informatics"/>
            <person name="Doyle S."/>
        </authorList>
    </citation>
    <scope>NUCLEOTIDE SEQUENCE [LARGE SCALE GENOMIC DNA]</scope>
    <source>
        <strain evidence="3 5">NCTC11091</strain>
    </source>
</reference>
<accession>A0A378Q1R2</accession>
<sequence>MQKFNQTLLVVSITGLLTACGGGGSSNPSPTQPNTPTTPTTPTPTNPTTPTNPSTTKSIRASLANHSVNFTWEQGESVKVNAVDQDNKSVAVKSCTSDDNQRITVAADCSAIKVHRLGESTFTVTSADNLTSKVTVIGVPTNTPLAMTSAGGNIANRIVTAEGKIMTWGSDFGSQIATKNASSVDYLQYPDYVVTADGNVLSDIYQVAHGYATAFALNGKGQVYAWGRGVNQYTVSKKPNIYYPELVLDATGNAPVSNIVKIATNQADGGALGLTDEGKVVVFGFSNPKYPQPVMNNGVPLSDIKAIALGSVGVGEGNMNFAYAVDSKGQVYSWKIDPNASSYTVNLVKDKNGNPLTGVTKVVAGSKHVLALTDKGQVYAWGESGEQLGDASIPISSQFLGYVTQVNIKGTPLANIKDIGINFSSSYAVTQSGNVYAWGFGATGELGDGPNHPLGNETATPTLVTSENGMGVLSNVVTVTSHDRGAIALKSDGSMVGWGNNWHGLLTQDNPESGKYYFTPVVIQASKGQPLKVDLSKYTQLN</sequence>
<evidence type="ECO:0000313" key="4">
    <source>
        <dbReference type="EMBL" id="STY94468.1"/>
    </source>
</evidence>
<feature type="signal peptide" evidence="2">
    <location>
        <begin position="1"/>
        <end position="19"/>
    </location>
</feature>
<dbReference type="Gene3D" id="2.130.10.30">
    <property type="entry name" value="Regulator of chromosome condensation 1/beta-lactamase-inhibitor protein II"/>
    <property type="match status" value="2"/>
</dbReference>
<gene>
    <name evidence="3" type="ORF">NCTC11091_00094</name>
    <name evidence="4" type="ORF">NCTC11091_00232</name>
</gene>
<dbReference type="EMBL" id="UGQA01000001">
    <property type="protein sequence ID" value="STY94468.1"/>
    <property type="molecule type" value="Genomic_DNA"/>
</dbReference>
<dbReference type="Pfam" id="PF13540">
    <property type="entry name" value="RCC1_2"/>
    <property type="match status" value="1"/>
</dbReference>
<dbReference type="RefSeq" id="WP_067059610.1">
    <property type="nucleotide sequence ID" value="NZ_MXAO01000080.1"/>
</dbReference>